<name>A0A445CZD2_ARAHY</name>
<evidence type="ECO:0000313" key="4">
    <source>
        <dbReference type="Proteomes" id="UP000289738"/>
    </source>
</evidence>
<evidence type="ECO:0000256" key="1">
    <source>
        <dbReference type="PIRNR" id="PIRNR017888"/>
    </source>
</evidence>
<comment type="subunit">
    <text evidence="1">Homodimer. Component of the cleavage factor Im (CFIm) complex.</text>
</comment>
<protein>
    <recommendedName>
        <fullName evidence="1">Pre-mRNA cleavage factor Im 25 kDa subunit</fullName>
    </recommendedName>
</protein>
<comment type="similarity">
    <text evidence="1">Belongs to the Nudix hydrolase family. CPSF5 subfamily.</text>
</comment>
<evidence type="ECO:0000256" key="2">
    <source>
        <dbReference type="SAM" id="Phobius"/>
    </source>
</evidence>
<comment type="caution">
    <text evidence="3">The sequence shown here is derived from an EMBL/GenBank/DDBJ whole genome shotgun (WGS) entry which is preliminary data.</text>
</comment>
<organism evidence="3 4">
    <name type="scientific">Arachis hypogaea</name>
    <name type="common">Peanut</name>
    <dbReference type="NCBI Taxonomy" id="3818"/>
    <lineage>
        <taxon>Eukaryota</taxon>
        <taxon>Viridiplantae</taxon>
        <taxon>Streptophyta</taxon>
        <taxon>Embryophyta</taxon>
        <taxon>Tracheophyta</taxon>
        <taxon>Spermatophyta</taxon>
        <taxon>Magnoliopsida</taxon>
        <taxon>eudicotyledons</taxon>
        <taxon>Gunneridae</taxon>
        <taxon>Pentapetalae</taxon>
        <taxon>rosids</taxon>
        <taxon>fabids</taxon>
        <taxon>Fabales</taxon>
        <taxon>Fabaceae</taxon>
        <taxon>Papilionoideae</taxon>
        <taxon>50 kb inversion clade</taxon>
        <taxon>dalbergioids sensu lato</taxon>
        <taxon>Dalbergieae</taxon>
        <taxon>Pterocarpus clade</taxon>
        <taxon>Arachis</taxon>
    </lineage>
</organism>
<dbReference type="STRING" id="3818.A0A445CZD2"/>
<dbReference type="GO" id="GO:0003729">
    <property type="term" value="F:mRNA binding"/>
    <property type="evidence" value="ECO:0007669"/>
    <property type="project" value="UniProtKB-UniRule"/>
</dbReference>
<reference evidence="3 4" key="1">
    <citation type="submission" date="2019-01" db="EMBL/GenBank/DDBJ databases">
        <title>Sequencing of cultivated peanut Arachis hypogaea provides insights into genome evolution and oil improvement.</title>
        <authorList>
            <person name="Chen X."/>
        </authorList>
    </citation>
    <scope>NUCLEOTIDE SEQUENCE [LARGE SCALE GENOMIC DNA]</scope>
    <source>
        <strain evidence="4">cv. Fuhuasheng</strain>
        <tissue evidence="3">Leaves</tissue>
    </source>
</reference>
<keyword evidence="2" id="KW-1133">Transmembrane helix</keyword>
<dbReference type="CDD" id="cd18871">
    <property type="entry name" value="NUDIX_Cfim25_Nudt21"/>
    <property type="match status" value="1"/>
</dbReference>
<dbReference type="Proteomes" id="UP000289738">
    <property type="component" value="Chromosome A05"/>
</dbReference>
<keyword evidence="2" id="KW-0812">Transmembrane</keyword>
<evidence type="ECO:0000313" key="3">
    <source>
        <dbReference type="EMBL" id="RYR56296.1"/>
    </source>
</evidence>
<dbReference type="GO" id="GO:0031124">
    <property type="term" value="P:mRNA 3'-end processing"/>
    <property type="evidence" value="ECO:0007669"/>
    <property type="project" value="InterPro"/>
</dbReference>
<dbReference type="PANTHER" id="PTHR13047">
    <property type="entry name" value="PRE-MRNA CLEAVAGE FACTOR IM, 25KD SUBUNIT"/>
    <property type="match status" value="1"/>
</dbReference>
<dbReference type="PIRSF" id="PIRSF017888">
    <property type="entry name" value="CPSF-25"/>
    <property type="match status" value="1"/>
</dbReference>
<dbReference type="Gene3D" id="3.90.79.10">
    <property type="entry name" value="Nucleoside Triphosphate Pyrophosphohydrolase"/>
    <property type="match status" value="2"/>
</dbReference>
<accession>A0A445CZD2</accession>
<dbReference type="Pfam" id="PF13869">
    <property type="entry name" value="NUDIX_2"/>
    <property type="match status" value="2"/>
</dbReference>
<proteinExistence type="inferred from homology"/>
<dbReference type="AlphaFoldDB" id="A0A445CZD2"/>
<dbReference type="EMBL" id="SDMP01000005">
    <property type="protein sequence ID" value="RYR56296.1"/>
    <property type="molecule type" value="Genomic_DNA"/>
</dbReference>
<keyword evidence="1" id="KW-0507">mRNA processing</keyword>
<keyword evidence="1" id="KW-0694">RNA-binding</keyword>
<comment type="function">
    <text evidence="1">Component of the cleavage factor Im (CFIm) complex that plays a key role in pre-mRNA 3'-processing.</text>
</comment>
<sequence length="231" mass="26765">MPIVNLYSLSHYNFGAKETKVEKDTSVPARFARLRQIYEKEGMRISVAGVLLVQEHNYPHLLLLEIGGTFNKLPGGRLKPGENGRILNFHLFSMINYLIIGVLGYPNLLFVLLFFNLTEIEGLKRKLTSKLGPRLQNLVPNWKIGECVARWWRPNFEKFMYPHCPAHIKKPKECRVLYMVHLSDSGDFEVPENLKLLAVPMFELYDNAQRYGPVISSIPEQISRFEFRMNN</sequence>
<comment type="subcellular location">
    <subcellularLocation>
        <location evidence="1">Nucleus</location>
    </subcellularLocation>
    <text evidence="1">In punctate subnuclear structures localized adjacent to nuclear speckles, called paraspeckles.</text>
</comment>
<dbReference type="InterPro" id="IPR016706">
    <property type="entry name" value="Cleav_polyA_spec_factor_su5"/>
</dbReference>
<keyword evidence="4" id="KW-1185">Reference proteome</keyword>
<feature type="transmembrane region" description="Helical" evidence="2">
    <location>
        <begin position="94"/>
        <end position="117"/>
    </location>
</feature>
<gene>
    <name evidence="3" type="ORF">Ahy_A05g022033</name>
</gene>
<keyword evidence="1" id="KW-0539">Nucleus</keyword>
<keyword evidence="2" id="KW-0472">Membrane</keyword>
<dbReference type="GO" id="GO:0005849">
    <property type="term" value="C:mRNA cleavage factor complex"/>
    <property type="evidence" value="ECO:0007669"/>
    <property type="project" value="UniProtKB-UniRule"/>
</dbReference>